<feature type="region of interest" description="Disordered" evidence="1">
    <location>
        <begin position="1"/>
        <end position="64"/>
    </location>
</feature>
<keyword evidence="4" id="KW-1185">Reference proteome</keyword>
<dbReference type="RefSeq" id="WP_261960321.1">
    <property type="nucleotide sequence ID" value="NZ_BAAAXA010000001.1"/>
</dbReference>
<gene>
    <name evidence="3" type="ORF">GCM10017581_065070</name>
</gene>
<evidence type="ECO:0000256" key="1">
    <source>
        <dbReference type="SAM" id="MobiDB-lite"/>
    </source>
</evidence>
<sequence>MTVTATGSQALPRKRAAGGSTTQSRRRRPAKDATSTAAAERPADGKELPAAGTTGPPKGESDLVTWQDLPVPHVKVPVLHMAVPQPKQLLYYGGVGVLATLGVLEWPVAVAAAAGVWVATHSRGRAEPPNSAGG</sequence>
<protein>
    <submittedName>
        <fullName evidence="3">Uncharacterized protein</fullName>
    </submittedName>
</protein>
<dbReference type="EMBL" id="BSFP01000049">
    <property type="protein sequence ID" value="GLL04760.1"/>
    <property type="molecule type" value="Genomic_DNA"/>
</dbReference>
<evidence type="ECO:0000313" key="3">
    <source>
        <dbReference type="EMBL" id="GLL04760.1"/>
    </source>
</evidence>
<evidence type="ECO:0000256" key="2">
    <source>
        <dbReference type="SAM" id="Phobius"/>
    </source>
</evidence>
<accession>A0A9W6KQV5</accession>
<keyword evidence="2" id="KW-0472">Membrane</keyword>
<keyword evidence="2" id="KW-1133">Transmembrane helix</keyword>
<organism evidence="3 4">
    <name type="scientific">Dactylosporangium matsuzakiense</name>
    <dbReference type="NCBI Taxonomy" id="53360"/>
    <lineage>
        <taxon>Bacteria</taxon>
        <taxon>Bacillati</taxon>
        <taxon>Actinomycetota</taxon>
        <taxon>Actinomycetes</taxon>
        <taxon>Micromonosporales</taxon>
        <taxon>Micromonosporaceae</taxon>
        <taxon>Dactylosporangium</taxon>
    </lineage>
</organism>
<comment type="caution">
    <text evidence="3">The sequence shown here is derived from an EMBL/GenBank/DDBJ whole genome shotgun (WGS) entry which is preliminary data.</text>
</comment>
<proteinExistence type="predicted"/>
<reference evidence="3" key="1">
    <citation type="journal article" date="2014" name="Int. J. Syst. Evol. Microbiol.">
        <title>Complete genome sequence of Corynebacterium casei LMG S-19264T (=DSM 44701T), isolated from a smear-ripened cheese.</title>
        <authorList>
            <consortium name="US DOE Joint Genome Institute (JGI-PGF)"/>
            <person name="Walter F."/>
            <person name="Albersmeier A."/>
            <person name="Kalinowski J."/>
            <person name="Ruckert C."/>
        </authorList>
    </citation>
    <scope>NUCLEOTIDE SEQUENCE</scope>
    <source>
        <strain evidence="3">VKM Ac-1321</strain>
    </source>
</reference>
<dbReference type="AlphaFoldDB" id="A0A9W6KQV5"/>
<evidence type="ECO:0000313" key="4">
    <source>
        <dbReference type="Proteomes" id="UP001143480"/>
    </source>
</evidence>
<feature type="transmembrane region" description="Helical" evidence="2">
    <location>
        <begin position="89"/>
        <end position="119"/>
    </location>
</feature>
<dbReference type="Proteomes" id="UP001143480">
    <property type="component" value="Unassembled WGS sequence"/>
</dbReference>
<name>A0A9W6KQV5_9ACTN</name>
<keyword evidence="2" id="KW-0812">Transmembrane</keyword>
<reference evidence="3" key="2">
    <citation type="submission" date="2023-01" db="EMBL/GenBank/DDBJ databases">
        <authorList>
            <person name="Sun Q."/>
            <person name="Evtushenko L."/>
        </authorList>
    </citation>
    <scope>NUCLEOTIDE SEQUENCE</scope>
    <source>
        <strain evidence="3">VKM Ac-1321</strain>
    </source>
</reference>